<organism evidence="5 6">
    <name type="scientific">Penicillium brasilianum</name>
    <dbReference type="NCBI Taxonomy" id="104259"/>
    <lineage>
        <taxon>Eukaryota</taxon>
        <taxon>Fungi</taxon>
        <taxon>Dikarya</taxon>
        <taxon>Ascomycota</taxon>
        <taxon>Pezizomycotina</taxon>
        <taxon>Eurotiomycetes</taxon>
        <taxon>Eurotiomycetidae</taxon>
        <taxon>Eurotiales</taxon>
        <taxon>Aspergillaceae</taxon>
        <taxon>Penicillium</taxon>
    </lineage>
</organism>
<reference evidence="6" key="1">
    <citation type="submission" date="2015-09" db="EMBL/GenBank/DDBJ databases">
        <authorList>
            <person name="Fill T.P."/>
            <person name="Baretta J.F."/>
            <person name="de Almeida L.G."/>
            <person name="Rocha M."/>
            <person name="de Souza D.H."/>
            <person name="Malavazi I."/>
            <person name="Cerdeira L.T."/>
            <person name="Hong H."/>
            <person name="Samborskyy M."/>
            <person name="de Vasconcelos A.T."/>
            <person name="Leadlay P."/>
            <person name="Rodrigues-Filho E."/>
        </authorList>
    </citation>
    <scope>NUCLEOTIDE SEQUENCE [LARGE SCALE GENOMIC DNA]</scope>
    <source>
        <strain evidence="6">LaBioMMi 136</strain>
    </source>
</reference>
<dbReference type="GO" id="GO:1990810">
    <property type="term" value="P:microtubule anchoring at mitotic spindle pole body"/>
    <property type="evidence" value="ECO:0007669"/>
    <property type="project" value="TreeGrafter"/>
</dbReference>
<evidence type="ECO:0000256" key="1">
    <source>
        <dbReference type="ARBA" id="ARBA00009106"/>
    </source>
</evidence>
<dbReference type="EMBL" id="LJBN01000131">
    <property type="protein sequence ID" value="OOQ86929.1"/>
    <property type="molecule type" value="Genomic_DNA"/>
</dbReference>
<proteinExistence type="inferred from homology"/>
<dbReference type="AlphaFoldDB" id="A0A1S9RN30"/>
<dbReference type="Pfam" id="PF03297">
    <property type="entry name" value="Ribosomal_S25"/>
    <property type="match status" value="1"/>
</dbReference>
<evidence type="ECO:0000256" key="2">
    <source>
        <dbReference type="ARBA" id="ARBA00022980"/>
    </source>
</evidence>
<dbReference type="InterPro" id="IPR004977">
    <property type="entry name" value="Ribosomal_eS25"/>
</dbReference>
<comment type="similarity">
    <text evidence="1">Belongs to the eukaryotic ribosomal protein eS25 family.</text>
</comment>
<dbReference type="Proteomes" id="UP000190744">
    <property type="component" value="Unassembled WGS sequence"/>
</dbReference>
<dbReference type="Gene3D" id="3.30.63.20">
    <property type="match status" value="1"/>
</dbReference>
<dbReference type="GO" id="GO:1990811">
    <property type="term" value="C:MWP complex"/>
    <property type="evidence" value="ECO:0007669"/>
    <property type="project" value="TreeGrafter"/>
</dbReference>
<dbReference type="FunFam" id="3.30.63.20:FF:000001">
    <property type="entry name" value="40S ribosomal protein S25"/>
    <property type="match status" value="1"/>
</dbReference>
<accession>A0A1S9RN30</accession>
<dbReference type="PANTHER" id="PTHR16220">
    <property type="entry name" value="WD REPEAT PROTEIN 8-RELATED"/>
    <property type="match status" value="1"/>
</dbReference>
<gene>
    <name evidence="5" type="ORF">PEBR_19213</name>
</gene>
<evidence type="ECO:0000313" key="6">
    <source>
        <dbReference type="Proteomes" id="UP000190744"/>
    </source>
</evidence>
<dbReference type="GO" id="GO:1990904">
    <property type="term" value="C:ribonucleoprotein complex"/>
    <property type="evidence" value="ECO:0007669"/>
    <property type="project" value="UniProtKB-KW"/>
</dbReference>
<dbReference type="Gene3D" id="2.130.10.10">
    <property type="entry name" value="YVTN repeat-like/Quinoprotein amine dehydrogenase"/>
    <property type="match status" value="2"/>
</dbReference>
<evidence type="ECO:0000313" key="5">
    <source>
        <dbReference type="EMBL" id="OOQ86929.1"/>
    </source>
</evidence>
<dbReference type="SUPFAM" id="SSF50969">
    <property type="entry name" value="YVTN repeat-like/Quinoprotein amine dehydrogenase"/>
    <property type="match status" value="1"/>
</dbReference>
<dbReference type="GO" id="GO:0005815">
    <property type="term" value="C:microtubule organizing center"/>
    <property type="evidence" value="ECO:0007669"/>
    <property type="project" value="TreeGrafter"/>
</dbReference>
<dbReference type="InterPro" id="IPR052778">
    <property type="entry name" value="Centrosome-WD_assoc"/>
</dbReference>
<dbReference type="InterPro" id="IPR015943">
    <property type="entry name" value="WD40/YVTN_repeat-like_dom_sf"/>
</dbReference>
<keyword evidence="2" id="KW-0689">Ribosomal protein</keyword>
<comment type="caution">
    <text evidence="5">The sequence shown here is derived from an EMBL/GenBank/DDBJ whole genome shotgun (WGS) entry which is preliminary data.</text>
</comment>
<dbReference type="InterPro" id="IPR011044">
    <property type="entry name" value="Quino_amine_DH_bsu"/>
</dbReference>
<keyword evidence="3" id="KW-0687">Ribonucleoprotein</keyword>
<sequence length="623" mass="67858">MAASAMDASTGAGAALTLNLSDDGLYAAHVNGKDLILYTNPASENNEAQVVRIKENGVKYLKFCPTSTSSGRLNQNPERRLLSANDSRITVWQLEPLQIFAEIENLEPGVLSIDFGKDGNEILVFHAWNTKLTIHSLDTGRSSVIKTPKGANSLGFGYRPNTRQLAILLKPDASDLLTIHEPQTHELVGRSVLPTIDAQGLKWSPDGRWLAVWDVASSGTKVLIFTADGQLFRTYTGPTGVDDAFDLGVKQIEWSSVAASDGTSEVLAVGKVNGNVDLLRTRTFSSSITLSHVFQADQHAPSIWRERFTSAVGDADYVETSSSSASNMSPESSGPSRGVAIMTFSSDGTLLATVDSMRSNVVWIWALDGSPRLASALVHEQPVRQLAWHSSTPQLLINTITNNLPTIRWWSPNAHPVIARVPTHKSESGKYEVKWLAESEPDSAFWFASTEEYVVGYLSAEEDSVKFEVLNSVTSQGYGGDAGSMLSREGNWGLGLAMLSHAPRPFSYLISRPPPPLLFEPSTPTVKMAPSATGGKKQKKKWSKGKVKDKAQHAVVFEKSTLEKLNKDVQTYRLITVATLVDRLKINGSLARKALADLEEQGQIKKVVSHSKLNIYTRAVTAE</sequence>
<name>A0A1S9RN30_PENBI</name>
<dbReference type="GO" id="GO:0005840">
    <property type="term" value="C:ribosome"/>
    <property type="evidence" value="ECO:0007669"/>
    <property type="project" value="UniProtKB-KW"/>
</dbReference>
<feature type="region of interest" description="Disordered" evidence="4">
    <location>
        <begin position="525"/>
        <end position="544"/>
    </location>
</feature>
<protein>
    <submittedName>
        <fullName evidence="5">WD40 domain protein</fullName>
    </submittedName>
</protein>
<evidence type="ECO:0000256" key="4">
    <source>
        <dbReference type="SAM" id="MobiDB-lite"/>
    </source>
</evidence>
<dbReference type="PANTHER" id="PTHR16220:SF0">
    <property type="entry name" value="WD REPEAT-CONTAINING PROTEIN WRAP73"/>
    <property type="match status" value="1"/>
</dbReference>
<evidence type="ECO:0000256" key="3">
    <source>
        <dbReference type="ARBA" id="ARBA00023274"/>
    </source>
</evidence>